<gene>
    <name evidence="2" type="ORF">T01_15137</name>
</gene>
<accession>A0A0V1APA2</accession>
<reference evidence="2 3" key="1">
    <citation type="submission" date="2015-01" db="EMBL/GenBank/DDBJ databases">
        <title>Evolution of Trichinella species and genotypes.</title>
        <authorList>
            <person name="Korhonen P.K."/>
            <person name="Edoardo P."/>
            <person name="Giuseppe L.R."/>
            <person name="Gasser R.B."/>
        </authorList>
    </citation>
    <scope>NUCLEOTIDE SEQUENCE [LARGE SCALE GENOMIC DNA]</scope>
    <source>
        <strain evidence="2">ISS3</strain>
    </source>
</reference>
<dbReference type="eggNOG" id="KOG3825">
    <property type="taxonomic scope" value="Eukaryota"/>
</dbReference>
<dbReference type="EMBL" id="JYDH01000615">
    <property type="protein sequence ID" value="KRY26019.1"/>
    <property type="molecule type" value="Genomic_DNA"/>
</dbReference>
<evidence type="ECO:0000313" key="3">
    <source>
        <dbReference type="Proteomes" id="UP000054776"/>
    </source>
</evidence>
<dbReference type="InParanoid" id="A0A0V1APA2"/>
<feature type="chain" id="PRO_5006874589" evidence="1">
    <location>
        <begin position="18"/>
        <end position="81"/>
    </location>
</feature>
<organism evidence="2 3">
    <name type="scientific">Trichinella spiralis</name>
    <name type="common">Trichina worm</name>
    <dbReference type="NCBI Taxonomy" id="6334"/>
    <lineage>
        <taxon>Eukaryota</taxon>
        <taxon>Metazoa</taxon>
        <taxon>Ecdysozoa</taxon>
        <taxon>Nematoda</taxon>
        <taxon>Enoplea</taxon>
        <taxon>Dorylaimia</taxon>
        <taxon>Trichinellida</taxon>
        <taxon>Trichinellidae</taxon>
        <taxon>Trichinella</taxon>
    </lineage>
</organism>
<dbReference type="Proteomes" id="UP000054776">
    <property type="component" value="Unassembled WGS sequence"/>
</dbReference>
<evidence type="ECO:0000256" key="1">
    <source>
        <dbReference type="SAM" id="SignalP"/>
    </source>
</evidence>
<evidence type="ECO:0000313" key="2">
    <source>
        <dbReference type="EMBL" id="KRY26019.1"/>
    </source>
</evidence>
<proteinExistence type="predicted"/>
<keyword evidence="1" id="KW-0732">Signal</keyword>
<protein>
    <submittedName>
        <fullName evidence="2">Uncharacterized protein</fullName>
    </submittedName>
</protein>
<name>A0A0V1APA2_TRISP</name>
<sequence length="81" mass="8768">MLTLVLMLLLQSDITISQNSKCKNKAGARDADWVILYKGPAQNTGKLLASDVPGNWDDGARDVAQANGHSFAATLTDEYQM</sequence>
<dbReference type="AlphaFoldDB" id="A0A0V1APA2"/>
<comment type="caution">
    <text evidence="2">The sequence shown here is derived from an EMBL/GenBank/DDBJ whole genome shotgun (WGS) entry which is preliminary data.</text>
</comment>
<feature type="signal peptide" evidence="1">
    <location>
        <begin position="1"/>
        <end position="17"/>
    </location>
</feature>
<keyword evidence="3" id="KW-1185">Reference proteome</keyword>